<dbReference type="GO" id="GO:0006352">
    <property type="term" value="P:DNA-templated transcription initiation"/>
    <property type="evidence" value="ECO:0007669"/>
    <property type="project" value="InterPro"/>
</dbReference>
<keyword evidence="4" id="KW-0804">Transcription</keyword>
<dbReference type="Pfam" id="PF04542">
    <property type="entry name" value="Sigma70_r2"/>
    <property type="match status" value="1"/>
</dbReference>
<evidence type="ECO:0000256" key="1">
    <source>
        <dbReference type="ARBA" id="ARBA00010641"/>
    </source>
</evidence>
<feature type="domain" description="RNA polymerase sigma factor 70 region 4 type 2" evidence="6">
    <location>
        <begin position="126"/>
        <end position="169"/>
    </location>
</feature>
<dbReference type="InterPro" id="IPR014327">
    <property type="entry name" value="RNA_pol_sigma70_bacteroid"/>
</dbReference>
<organism evidence="7 8">
    <name type="scientific">Neotamlana sedimentorum</name>
    <dbReference type="NCBI Taxonomy" id="1435349"/>
    <lineage>
        <taxon>Bacteria</taxon>
        <taxon>Pseudomonadati</taxon>
        <taxon>Bacteroidota</taxon>
        <taxon>Flavobacteriia</taxon>
        <taxon>Flavobacteriales</taxon>
        <taxon>Flavobacteriaceae</taxon>
        <taxon>Neotamlana</taxon>
    </lineage>
</organism>
<dbReference type="PANTHER" id="PTHR43133:SF46">
    <property type="entry name" value="RNA POLYMERASE SIGMA-70 FACTOR ECF SUBFAMILY"/>
    <property type="match status" value="1"/>
</dbReference>
<evidence type="ECO:0000256" key="3">
    <source>
        <dbReference type="ARBA" id="ARBA00023082"/>
    </source>
</evidence>
<dbReference type="GO" id="GO:0003677">
    <property type="term" value="F:DNA binding"/>
    <property type="evidence" value="ECO:0007669"/>
    <property type="project" value="InterPro"/>
</dbReference>
<feature type="domain" description="RNA polymerase sigma-70 region 2" evidence="5">
    <location>
        <begin position="23"/>
        <end position="89"/>
    </location>
</feature>
<dbReference type="Gene3D" id="1.10.1740.10">
    <property type="match status" value="1"/>
</dbReference>
<evidence type="ECO:0000313" key="7">
    <source>
        <dbReference type="EMBL" id="KJD34889.1"/>
    </source>
</evidence>
<dbReference type="Proteomes" id="UP000032578">
    <property type="component" value="Unassembled WGS sequence"/>
</dbReference>
<dbReference type="GO" id="GO:0016987">
    <property type="term" value="F:sigma factor activity"/>
    <property type="evidence" value="ECO:0007669"/>
    <property type="project" value="UniProtKB-KW"/>
</dbReference>
<evidence type="ECO:0000256" key="4">
    <source>
        <dbReference type="ARBA" id="ARBA00023163"/>
    </source>
</evidence>
<dbReference type="InterPro" id="IPR036388">
    <property type="entry name" value="WH-like_DNA-bd_sf"/>
</dbReference>
<dbReference type="InterPro" id="IPR013249">
    <property type="entry name" value="RNA_pol_sigma70_r4_t2"/>
</dbReference>
<comment type="similarity">
    <text evidence="1">Belongs to the sigma-70 factor family. ECF subfamily.</text>
</comment>
<dbReference type="InterPro" id="IPR014284">
    <property type="entry name" value="RNA_pol_sigma-70_dom"/>
</dbReference>
<dbReference type="InterPro" id="IPR013324">
    <property type="entry name" value="RNA_pol_sigma_r3/r4-like"/>
</dbReference>
<dbReference type="EMBL" id="JTDW01000011">
    <property type="protein sequence ID" value="KJD34889.1"/>
    <property type="molecule type" value="Genomic_DNA"/>
</dbReference>
<dbReference type="Pfam" id="PF08281">
    <property type="entry name" value="Sigma70_r4_2"/>
    <property type="match status" value="1"/>
</dbReference>
<proteinExistence type="inferred from homology"/>
<dbReference type="OrthoDB" id="665981at2"/>
<dbReference type="PATRIC" id="fig|1435349.4.peg.692"/>
<evidence type="ECO:0000313" key="8">
    <source>
        <dbReference type="Proteomes" id="UP000032578"/>
    </source>
</evidence>
<evidence type="ECO:0008006" key="9">
    <source>
        <dbReference type="Google" id="ProtNLM"/>
    </source>
</evidence>
<dbReference type="AlphaFoldDB" id="A0A0D7W7C0"/>
<dbReference type="SUPFAM" id="SSF88946">
    <property type="entry name" value="Sigma2 domain of RNA polymerase sigma factors"/>
    <property type="match status" value="1"/>
</dbReference>
<keyword evidence="2" id="KW-0805">Transcription regulation</keyword>
<accession>A0A0D7W7C0</accession>
<evidence type="ECO:0000256" key="2">
    <source>
        <dbReference type="ARBA" id="ARBA00023015"/>
    </source>
</evidence>
<dbReference type="Gene3D" id="1.10.10.10">
    <property type="entry name" value="Winged helix-like DNA-binding domain superfamily/Winged helix DNA-binding domain"/>
    <property type="match status" value="1"/>
</dbReference>
<sequence length="188" mass="22467">MTNNDKEILKRLKKSDKRAFTELYESYWKPLYISSYNLLKDKEQCEEIIQDVFVDFWNARHKLQIKISIKSYLYACVRYKVFNEFRKKKIQRVELFENLNERFQYSTPETKLMHAELVEQINIVVKTLPKKCQEVYLLSRNKQLSHKEIANKLGISTKTVENHITLALRILRANLGGLISMELIFLFL</sequence>
<evidence type="ECO:0000259" key="5">
    <source>
        <dbReference type="Pfam" id="PF04542"/>
    </source>
</evidence>
<dbReference type="RefSeq" id="WP_044633465.1">
    <property type="nucleotide sequence ID" value="NZ_JTDW01000011.1"/>
</dbReference>
<reference evidence="7 8" key="1">
    <citation type="submission" date="2014-11" db="EMBL/GenBank/DDBJ databases">
        <title>Tamlana sedimentorum sp. nov., isolated from shallow sand sediments of the Sea of Japan.</title>
        <authorList>
            <person name="Romanenko L.A."/>
        </authorList>
    </citation>
    <scope>NUCLEOTIDE SEQUENCE [LARGE SCALE GENOMIC DNA]</scope>
    <source>
        <strain evidence="7 8">JCM 19808</strain>
    </source>
</reference>
<dbReference type="NCBIfam" id="TIGR02937">
    <property type="entry name" value="sigma70-ECF"/>
    <property type="match status" value="1"/>
</dbReference>
<keyword evidence="3" id="KW-0731">Sigma factor</keyword>
<dbReference type="PANTHER" id="PTHR43133">
    <property type="entry name" value="RNA POLYMERASE ECF-TYPE SIGMA FACTO"/>
    <property type="match status" value="1"/>
</dbReference>
<dbReference type="SUPFAM" id="SSF88659">
    <property type="entry name" value="Sigma3 and sigma4 domains of RNA polymerase sigma factors"/>
    <property type="match status" value="1"/>
</dbReference>
<comment type="caution">
    <text evidence="7">The sequence shown here is derived from an EMBL/GenBank/DDBJ whole genome shotgun (WGS) entry which is preliminary data.</text>
</comment>
<protein>
    <recommendedName>
        <fullName evidence="9">RNA polymerase sigma-70 factor</fullName>
    </recommendedName>
</protein>
<dbReference type="STRING" id="1435349.PW52_13350"/>
<evidence type="ECO:0000259" key="6">
    <source>
        <dbReference type="Pfam" id="PF08281"/>
    </source>
</evidence>
<name>A0A0D7W7C0_9FLAO</name>
<dbReference type="InterPro" id="IPR013325">
    <property type="entry name" value="RNA_pol_sigma_r2"/>
</dbReference>
<dbReference type="NCBIfam" id="TIGR02985">
    <property type="entry name" value="Sig70_bacteroi1"/>
    <property type="match status" value="1"/>
</dbReference>
<dbReference type="InterPro" id="IPR039425">
    <property type="entry name" value="RNA_pol_sigma-70-like"/>
</dbReference>
<keyword evidence="8" id="KW-1185">Reference proteome</keyword>
<gene>
    <name evidence="7" type="ORF">PW52_13350</name>
</gene>
<dbReference type="InterPro" id="IPR007627">
    <property type="entry name" value="RNA_pol_sigma70_r2"/>
</dbReference>